<dbReference type="AlphaFoldDB" id="A0A840QEK7"/>
<accession>A0A840QEK7</accession>
<protein>
    <recommendedName>
        <fullName evidence="3">Gamma-glutamylcyclotransferase</fullName>
    </recommendedName>
</protein>
<dbReference type="Proteomes" id="UP000584374">
    <property type="component" value="Unassembled WGS sequence"/>
</dbReference>
<dbReference type="RefSeq" id="WP_312864526.1">
    <property type="nucleotide sequence ID" value="NZ_JACHIW010000002.1"/>
</dbReference>
<dbReference type="EMBL" id="JACHIW010000002">
    <property type="protein sequence ID" value="MBB5158431.1"/>
    <property type="molecule type" value="Genomic_DNA"/>
</dbReference>
<organism evidence="1 2">
    <name type="scientific">Saccharopolyspora phatthalungensis</name>
    <dbReference type="NCBI Taxonomy" id="664693"/>
    <lineage>
        <taxon>Bacteria</taxon>
        <taxon>Bacillati</taxon>
        <taxon>Actinomycetota</taxon>
        <taxon>Actinomycetes</taxon>
        <taxon>Pseudonocardiales</taxon>
        <taxon>Pseudonocardiaceae</taxon>
        <taxon>Saccharopolyspora</taxon>
    </lineage>
</organism>
<comment type="caution">
    <text evidence="1">The sequence shown here is derived from an EMBL/GenBank/DDBJ whole genome shotgun (WGS) entry which is preliminary data.</text>
</comment>
<reference evidence="1 2" key="1">
    <citation type="submission" date="2020-08" db="EMBL/GenBank/DDBJ databases">
        <title>Sequencing the genomes of 1000 actinobacteria strains.</title>
        <authorList>
            <person name="Klenk H.-P."/>
        </authorList>
    </citation>
    <scope>NUCLEOTIDE SEQUENCE [LARGE SCALE GENOMIC DNA]</scope>
    <source>
        <strain evidence="1 2">DSM 45584</strain>
    </source>
</reference>
<evidence type="ECO:0000313" key="1">
    <source>
        <dbReference type="EMBL" id="MBB5158431.1"/>
    </source>
</evidence>
<name>A0A840QEK7_9PSEU</name>
<keyword evidence="2" id="KW-1185">Reference proteome</keyword>
<proteinExistence type="predicted"/>
<sequence length="200" mass="21072">MSTGEATEPCLDGWLAEHGAAPLSDRRPVLAYGSNACPAKITWLRETLGLAGPAVVLRARCTGLAAVWSAGLRARDGQRPAVLAAAPGVIEQHAVWFATPEQRRVLDECEGRGSRYRLVCLHGSERIRLEDGSQPQHVLAYAGASLQRAALLVGGRPVRCVDVDQRTALALSGTSATSDGLTYAEVCGEPHHDLAGCGAI</sequence>
<evidence type="ECO:0000313" key="2">
    <source>
        <dbReference type="Proteomes" id="UP000584374"/>
    </source>
</evidence>
<gene>
    <name evidence="1" type="ORF">BJ970_006030</name>
</gene>
<evidence type="ECO:0008006" key="3">
    <source>
        <dbReference type="Google" id="ProtNLM"/>
    </source>
</evidence>